<dbReference type="SUPFAM" id="SSF53474">
    <property type="entry name" value="alpha/beta-Hydrolases"/>
    <property type="match status" value="1"/>
</dbReference>
<dbReference type="RefSeq" id="XP_013346076.1">
    <property type="nucleotide sequence ID" value="XM_013490622.1"/>
</dbReference>
<feature type="compositionally biased region" description="Low complexity" evidence="1">
    <location>
        <begin position="230"/>
        <end position="244"/>
    </location>
</feature>
<dbReference type="GeneID" id="25369343"/>
<dbReference type="Proteomes" id="UP000030641">
    <property type="component" value="Unassembled WGS sequence"/>
</dbReference>
<sequence>MSGLHQRTERQPRALAGIHYNNLINDTATSSEDEGPEMRAIAPAEAQSLVGVSLGRAQTRLILAQTPAAEKQAAIDEQGGFFGGPQIQDDADLDDDDDKAPTPPLVEQERTSRPVTRERRMVREGPTTEYKTSAPDTDQTTIRLPSPWRAGPKKFKKTDESRSILKDGFRPRASSGGPPGTGTGFSVGTSLDGWRDAIKTSIHNFTSPFSTNHSQDTERNTRPPNRQRRSGSLFASLASLSSSSTTHILPTRPRRNNSFAGLEGSIPCPNSTLHKTSSKDLTPTNSKTEPAPRRLQHPQTMPIQRDPPSNESASYDEDPIFVPIRPATSKTATIRPENALSSMSRVNSGRSHRSLRRSASESSLTTFRTLSRVPSLGDDSRFEHVQAQVNSRMKAIRDSWQDTNIRLPLLPSFSSLTDLSLNRANSFSKKNQTSTPTSSTSALPSSNARQSGQLPRASTAPQANKTTQQHPHFSKALDDLTGDVVVLGGYRGSILRSAEPPHRQLWAPIKVGLNVRKVDLEVGLDADADERAHEKIIPGGMLTHIGPVDISRRLFKRMRACENARSGKLRVHDYGYDWRLDPLFLSKQLVEFLEKLPCNRPGTPKEKRGATVIAHSLGGLITRHAVNQRPELFAGVVYAGVPRTCVNILGPFRNGDDVLLSSRVLTAQVNFTIRTSFALLPLDGRCFFNKETKEEYPVDFFDPQTWIDWRLSPCIARPLPSLNEPPQPTGLAGVMNSMAGVMNSMVPGRKNSISRAKQALQHPAAHAIDGLANPPEMDASASAGSSANAEAKGNIDYNGTDNLPSAQQTDGGTTTTRQLAPNNDTDGNDTNTSIATTVTIPREEALAYLTRTLARVKCFKTELFHHPPHTASNAYPPMSVIYGKTTPTVYGAKVVSREAIKHASAYDNLAFASGDGVVLAKAAMLPEGYKVARGGLVSSERGHVTLLGDLEAVGRCLRAVGAARRKGVGMGGEGV</sequence>
<feature type="compositionally biased region" description="Basic and acidic residues" evidence="1">
    <location>
        <begin position="157"/>
        <end position="170"/>
    </location>
</feature>
<proteinExistence type="predicted"/>
<feature type="compositionally biased region" description="Polar residues" evidence="1">
    <location>
        <begin position="459"/>
        <end position="471"/>
    </location>
</feature>
<protein>
    <submittedName>
        <fullName evidence="2">Uncharacterized protein</fullName>
    </submittedName>
</protein>
<evidence type="ECO:0000313" key="2">
    <source>
        <dbReference type="EMBL" id="KEQ97486.1"/>
    </source>
</evidence>
<feature type="region of interest" description="Disordered" evidence="1">
    <location>
        <begin position="427"/>
        <end position="475"/>
    </location>
</feature>
<feature type="compositionally biased region" description="Low complexity" evidence="1">
    <location>
        <begin position="807"/>
        <end position="832"/>
    </location>
</feature>
<dbReference type="AlphaFoldDB" id="A0A074ZFU9"/>
<feature type="compositionally biased region" description="Polar residues" evidence="1">
    <location>
        <begin position="797"/>
        <end position="806"/>
    </location>
</feature>
<dbReference type="EMBL" id="KL584754">
    <property type="protein sequence ID" value="KEQ97486.1"/>
    <property type="molecule type" value="Genomic_DNA"/>
</dbReference>
<feature type="compositionally biased region" description="Polar residues" evidence="1">
    <location>
        <begin position="129"/>
        <end position="143"/>
    </location>
</feature>
<feature type="compositionally biased region" description="Polar residues" evidence="1">
    <location>
        <begin position="297"/>
        <end position="313"/>
    </location>
</feature>
<feature type="compositionally biased region" description="Acidic residues" evidence="1">
    <location>
        <begin position="89"/>
        <end position="98"/>
    </location>
</feature>
<dbReference type="OrthoDB" id="10250441at2759"/>
<feature type="region of interest" description="Disordered" evidence="1">
    <location>
        <begin position="68"/>
        <end position="188"/>
    </location>
</feature>
<accession>A0A074ZFU9</accession>
<reference evidence="2 3" key="1">
    <citation type="journal article" date="2014" name="BMC Genomics">
        <title>Genome sequencing of four Aureobasidium pullulans varieties: biotechnological potential, stress tolerance, and description of new species.</title>
        <authorList>
            <person name="Gostin Ar C."/>
            <person name="Ohm R.A."/>
            <person name="Kogej T."/>
            <person name="Sonjak S."/>
            <person name="Turk M."/>
            <person name="Zajc J."/>
            <person name="Zalar P."/>
            <person name="Grube M."/>
            <person name="Sun H."/>
            <person name="Han J."/>
            <person name="Sharma A."/>
            <person name="Chiniquy J."/>
            <person name="Ngan C.Y."/>
            <person name="Lipzen A."/>
            <person name="Barry K."/>
            <person name="Grigoriev I.V."/>
            <person name="Gunde-Cimerman N."/>
        </authorList>
    </citation>
    <scope>NUCLEOTIDE SEQUENCE [LARGE SCALE GENOMIC DNA]</scope>
    <source>
        <strain evidence="2 3">EXF-2481</strain>
    </source>
</reference>
<evidence type="ECO:0000313" key="3">
    <source>
        <dbReference type="Proteomes" id="UP000030641"/>
    </source>
</evidence>
<dbReference type="PANTHER" id="PTHR11440">
    <property type="entry name" value="LECITHIN-CHOLESTEROL ACYLTRANSFERASE-RELATED"/>
    <property type="match status" value="1"/>
</dbReference>
<feature type="compositionally biased region" description="Polar residues" evidence="1">
    <location>
        <begin position="268"/>
        <end position="288"/>
    </location>
</feature>
<dbReference type="InParanoid" id="A0A074ZFU9"/>
<evidence type="ECO:0000256" key="1">
    <source>
        <dbReference type="SAM" id="MobiDB-lite"/>
    </source>
</evidence>
<dbReference type="FunCoup" id="A0A074ZFU9">
    <property type="interactions" value="33"/>
</dbReference>
<dbReference type="HOGENOM" id="CLU_007657_0_0_1"/>
<gene>
    <name evidence="2" type="ORF">AUEXF2481DRAFT_602128</name>
</gene>
<feature type="compositionally biased region" description="Basic and acidic residues" evidence="1">
    <location>
        <begin position="107"/>
        <end position="123"/>
    </location>
</feature>
<feature type="region of interest" description="Disordered" evidence="1">
    <location>
        <begin position="769"/>
        <end position="836"/>
    </location>
</feature>
<keyword evidence="3" id="KW-1185">Reference proteome</keyword>
<dbReference type="Gene3D" id="3.40.50.1820">
    <property type="entry name" value="alpha/beta hydrolase"/>
    <property type="match status" value="1"/>
</dbReference>
<feature type="compositionally biased region" description="Low complexity" evidence="1">
    <location>
        <begin position="779"/>
        <end position="791"/>
    </location>
</feature>
<dbReference type="InterPro" id="IPR029058">
    <property type="entry name" value="AB_hydrolase_fold"/>
</dbReference>
<feature type="region of interest" description="Disordered" evidence="1">
    <location>
        <begin position="205"/>
        <end position="317"/>
    </location>
</feature>
<feature type="region of interest" description="Disordered" evidence="1">
    <location>
        <begin position="339"/>
        <end position="365"/>
    </location>
</feature>
<name>A0A074ZFU9_AURSE</name>
<feature type="compositionally biased region" description="Polar residues" evidence="1">
    <location>
        <begin position="205"/>
        <end position="214"/>
    </location>
</feature>
<organism evidence="2 3">
    <name type="scientific">Aureobasidium subglaciale (strain EXF-2481)</name>
    <name type="common">Aureobasidium pullulans var. subglaciale</name>
    <dbReference type="NCBI Taxonomy" id="1043005"/>
    <lineage>
        <taxon>Eukaryota</taxon>
        <taxon>Fungi</taxon>
        <taxon>Dikarya</taxon>
        <taxon>Ascomycota</taxon>
        <taxon>Pezizomycotina</taxon>
        <taxon>Dothideomycetes</taxon>
        <taxon>Dothideomycetidae</taxon>
        <taxon>Dothideales</taxon>
        <taxon>Saccotheciaceae</taxon>
        <taxon>Aureobasidium</taxon>
    </lineage>
</organism>
<dbReference type="OMA" id="WGYKPFL"/>
<feature type="compositionally biased region" description="Low complexity" evidence="1">
    <location>
        <begin position="428"/>
        <end position="448"/>
    </location>
</feature>